<gene>
    <name evidence="1" type="ORF">IM660_10365</name>
</gene>
<name>A0A7M1SNL2_9MICO</name>
<dbReference type="AlphaFoldDB" id="A0A7M1SNL2"/>
<organism evidence="1 2">
    <name type="scientific">Ruania alkalisoli</name>
    <dbReference type="NCBI Taxonomy" id="2779775"/>
    <lineage>
        <taxon>Bacteria</taxon>
        <taxon>Bacillati</taxon>
        <taxon>Actinomycetota</taxon>
        <taxon>Actinomycetes</taxon>
        <taxon>Micrococcales</taxon>
        <taxon>Ruaniaceae</taxon>
        <taxon>Ruania</taxon>
    </lineage>
</organism>
<evidence type="ECO:0000313" key="2">
    <source>
        <dbReference type="Proteomes" id="UP000593758"/>
    </source>
</evidence>
<dbReference type="EMBL" id="CP063169">
    <property type="protein sequence ID" value="QOR69138.1"/>
    <property type="molecule type" value="Genomic_DNA"/>
</dbReference>
<accession>A0A7M1SNL2</accession>
<dbReference type="Proteomes" id="UP000593758">
    <property type="component" value="Chromosome"/>
</dbReference>
<dbReference type="RefSeq" id="WP_193495266.1">
    <property type="nucleotide sequence ID" value="NZ_CP063169.1"/>
</dbReference>
<keyword evidence="2" id="KW-1185">Reference proteome</keyword>
<proteinExistence type="predicted"/>
<protein>
    <submittedName>
        <fullName evidence="1">Uncharacterized protein</fullName>
    </submittedName>
</protein>
<reference evidence="1 2" key="1">
    <citation type="submission" date="2020-10" db="EMBL/GenBank/DDBJ databases">
        <title>Haloactinobacterium sp. RN3S43, a bacterium isolated from saline soil.</title>
        <authorList>
            <person name="Sun J.-Q."/>
        </authorList>
    </citation>
    <scope>NUCLEOTIDE SEQUENCE [LARGE SCALE GENOMIC DNA]</scope>
    <source>
        <strain evidence="1 2">RN3S43</strain>
    </source>
</reference>
<evidence type="ECO:0000313" key="1">
    <source>
        <dbReference type="EMBL" id="QOR69138.1"/>
    </source>
</evidence>
<sequence length="90" mass="9714">MTEVEIPTLASMTPRAQTIALAYYSAGVLRGIEIGRGHAEDEQAELDRRAAAVVAVAADGVPLDVLAERRGEHAHAERVRDRLRRNGVVA</sequence>
<dbReference type="KEGG" id="halt:IM660_10365"/>